<dbReference type="PRINTS" id="PR00508">
    <property type="entry name" value="S21N4MTFRASE"/>
</dbReference>
<keyword evidence="2 5" id="KW-0808">Transferase</keyword>
<dbReference type="InterPro" id="IPR029063">
    <property type="entry name" value="SAM-dependent_MTases_sf"/>
</dbReference>
<dbReference type="Pfam" id="PF01555">
    <property type="entry name" value="N6_N4_Mtase"/>
    <property type="match status" value="1"/>
</dbReference>
<sequence>KKVNHPAPFPVELPARCIQLYTYSNDVVLDPFMGSGTTAVAAQDAGRNWVGYEISPEYIAVSRERLGLQPEQHEPGSPASTSPI</sequence>
<dbReference type="GO" id="GO:0008170">
    <property type="term" value="F:N-methyltransferase activity"/>
    <property type="evidence" value="ECO:0007669"/>
    <property type="project" value="InterPro"/>
</dbReference>
<dbReference type="PANTHER" id="PTHR13370">
    <property type="entry name" value="RNA METHYLASE-RELATED"/>
    <property type="match status" value="1"/>
</dbReference>
<feature type="region of interest" description="Disordered" evidence="3">
    <location>
        <begin position="65"/>
        <end position="84"/>
    </location>
</feature>
<evidence type="ECO:0000259" key="4">
    <source>
        <dbReference type="Pfam" id="PF01555"/>
    </source>
</evidence>
<proteinExistence type="predicted"/>
<name>A0A6B1FUW4_9CHLR</name>
<dbReference type="SUPFAM" id="SSF53335">
    <property type="entry name" value="S-adenosyl-L-methionine-dependent methyltransferases"/>
    <property type="match status" value="1"/>
</dbReference>
<comment type="caution">
    <text evidence="5">The sequence shown here is derived from an EMBL/GenBank/DDBJ whole genome shotgun (WGS) entry which is preliminary data.</text>
</comment>
<dbReference type="AlphaFoldDB" id="A0A6B1FUW4"/>
<evidence type="ECO:0000256" key="3">
    <source>
        <dbReference type="SAM" id="MobiDB-lite"/>
    </source>
</evidence>
<organism evidence="5">
    <name type="scientific">Caldilineaceae bacterium SB0675_bin_29</name>
    <dbReference type="NCBI Taxonomy" id="2605266"/>
    <lineage>
        <taxon>Bacteria</taxon>
        <taxon>Bacillati</taxon>
        <taxon>Chloroflexota</taxon>
        <taxon>Caldilineae</taxon>
        <taxon>Caldilineales</taxon>
        <taxon>Caldilineaceae</taxon>
    </lineage>
</organism>
<gene>
    <name evidence="5" type="ORF">F4148_06550</name>
</gene>
<dbReference type="Gene3D" id="3.40.50.150">
    <property type="entry name" value="Vaccinia Virus protein VP39"/>
    <property type="match status" value="1"/>
</dbReference>
<reference evidence="5" key="1">
    <citation type="submission" date="2019-09" db="EMBL/GenBank/DDBJ databases">
        <title>Characterisation of the sponge microbiome using genome-centric metagenomics.</title>
        <authorList>
            <person name="Engelberts J.P."/>
            <person name="Robbins S.J."/>
            <person name="De Goeij J.M."/>
            <person name="Aranda M."/>
            <person name="Bell S.C."/>
            <person name="Webster N.S."/>
        </authorList>
    </citation>
    <scope>NUCLEOTIDE SEQUENCE</scope>
    <source>
        <strain evidence="5">SB0675_bin_29</strain>
    </source>
</reference>
<accession>A0A6B1FUW4</accession>
<feature type="non-terminal residue" evidence="5">
    <location>
        <position position="1"/>
    </location>
</feature>
<dbReference type="PANTHER" id="PTHR13370:SF3">
    <property type="entry name" value="TRNA (GUANINE(10)-N2)-METHYLTRANSFERASE HOMOLOG"/>
    <property type="match status" value="1"/>
</dbReference>
<dbReference type="GO" id="GO:0005737">
    <property type="term" value="C:cytoplasm"/>
    <property type="evidence" value="ECO:0007669"/>
    <property type="project" value="TreeGrafter"/>
</dbReference>
<keyword evidence="1 5" id="KW-0489">Methyltransferase</keyword>
<feature type="compositionally biased region" description="Basic and acidic residues" evidence="3">
    <location>
        <begin position="65"/>
        <end position="74"/>
    </location>
</feature>
<dbReference type="InterPro" id="IPR002941">
    <property type="entry name" value="DNA_methylase_N4/N6"/>
</dbReference>
<dbReference type="EMBL" id="VYDA01000246">
    <property type="protein sequence ID" value="MYH61422.1"/>
    <property type="molecule type" value="Genomic_DNA"/>
</dbReference>
<protein>
    <submittedName>
        <fullName evidence="5">Site-specific DNA-methyltransferase</fullName>
    </submittedName>
</protein>
<dbReference type="InterPro" id="IPR001091">
    <property type="entry name" value="RM_Methyltransferase"/>
</dbReference>
<evidence type="ECO:0000256" key="2">
    <source>
        <dbReference type="ARBA" id="ARBA00022679"/>
    </source>
</evidence>
<dbReference type="GO" id="GO:0032259">
    <property type="term" value="P:methylation"/>
    <property type="evidence" value="ECO:0007669"/>
    <property type="project" value="UniProtKB-KW"/>
</dbReference>
<evidence type="ECO:0000256" key="1">
    <source>
        <dbReference type="ARBA" id="ARBA00022603"/>
    </source>
</evidence>
<dbReference type="GO" id="GO:0009007">
    <property type="term" value="F:site-specific DNA-methyltransferase (adenine-specific) activity"/>
    <property type="evidence" value="ECO:0007669"/>
    <property type="project" value="TreeGrafter"/>
</dbReference>
<evidence type="ECO:0000313" key="5">
    <source>
        <dbReference type="EMBL" id="MYH61422.1"/>
    </source>
</evidence>
<feature type="domain" description="DNA methylase N-4/N-6" evidence="4">
    <location>
        <begin position="4"/>
        <end position="62"/>
    </location>
</feature>
<dbReference type="GO" id="GO:0003677">
    <property type="term" value="F:DNA binding"/>
    <property type="evidence" value="ECO:0007669"/>
    <property type="project" value="InterPro"/>
</dbReference>